<organism evidence="1 2">
    <name type="scientific">Rhizobium gallicum</name>
    <dbReference type="NCBI Taxonomy" id="56730"/>
    <lineage>
        <taxon>Bacteria</taxon>
        <taxon>Pseudomonadati</taxon>
        <taxon>Pseudomonadota</taxon>
        <taxon>Alphaproteobacteria</taxon>
        <taxon>Hyphomicrobiales</taxon>
        <taxon>Rhizobiaceae</taxon>
        <taxon>Rhizobium/Agrobacterium group</taxon>
        <taxon>Rhizobium</taxon>
    </lineage>
</organism>
<proteinExistence type="predicted"/>
<dbReference type="AlphaFoldDB" id="A0A1L5NPQ9"/>
<protein>
    <submittedName>
        <fullName evidence="1">Uncharacterized protein</fullName>
    </submittedName>
</protein>
<gene>
    <name evidence="1" type="ORF">IE4872_PB00013</name>
</gene>
<accession>A0A1L5NPQ9</accession>
<dbReference type="Proteomes" id="UP000184749">
    <property type="component" value="Plasmid pRgalIE4872a"/>
</dbReference>
<evidence type="ECO:0000313" key="2">
    <source>
        <dbReference type="Proteomes" id="UP000184749"/>
    </source>
</evidence>
<dbReference type="EMBL" id="CP017103">
    <property type="protein sequence ID" value="APO69887.1"/>
    <property type="molecule type" value="Genomic_DNA"/>
</dbReference>
<reference evidence="1 2" key="1">
    <citation type="submission" date="2016-09" db="EMBL/GenBank/DDBJ databases">
        <title>The complete genome sequences of Rhizobium gallicum, symbiovars gallicum and phaseoli, symbionts associated to common bean (Phaseolus vulgaris).</title>
        <authorList>
            <person name="Bustos P."/>
            <person name="Santamaria R.I."/>
            <person name="Perez-Carrascal O.M."/>
            <person name="Juarez S."/>
            <person name="Lozano L."/>
            <person name="Martinez-Flores I."/>
            <person name="Martinez-Romero E."/>
            <person name="Cevallos M."/>
            <person name="Romero D."/>
            <person name="Davila G."/>
            <person name="Gonzalez V."/>
        </authorList>
    </citation>
    <scope>NUCLEOTIDE SEQUENCE [LARGE SCALE GENOMIC DNA]</scope>
    <source>
        <strain evidence="1 2">IE4872</strain>
        <plasmid evidence="2">prgalie4872a 2</plasmid>
    </source>
</reference>
<evidence type="ECO:0000313" key="1">
    <source>
        <dbReference type="EMBL" id="APO69887.1"/>
    </source>
</evidence>
<geneLocation type="plasmid" evidence="2">
    <name>prgalie4872a 2</name>
</geneLocation>
<name>A0A1L5NPQ9_9HYPH</name>
<keyword evidence="1" id="KW-0614">Plasmid</keyword>
<sequence length="113" mass="12796">MKKGRFTRRAHTRRLLSGYVTSVSKTLVRYRATDATEKTSYYHPCRKCGATILTRRLPNGGWAHFEGKDGLSRIKHPCQTIGVGLSRRRDPFTLELFPDQQADGPTPPRVAKP</sequence>